<keyword evidence="7" id="KW-0539">Nucleus</keyword>
<dbReference type="CDD" id="cd10538">
    <property type="entry name" value="SET_SETDB-like"/>
    <property type="match status" value="1"/>
</dbReference>
<feature type="region of interest" description="Disordered" evidence="8">
    <location>
        <begin position="45"/>
        <end position="66"/>
    </location>
</feature>
<dbReference type="InterPro" id="IPR007728">
    <property type="entry name" value="Pre-SET_dom"/>
</dbReference>
<dbReference type="PROSITE" id="PS51580">
    <property type="entry name" value="SAM_MT43_3"/>
    <property type="match status" value="1"/>
</dbReference>
<evidence type="ECO:0000256" key="5">
    <source>
        <dbReference type="ARBA" id="ARBA00022723"/>
    </source>
</evidence>
<evidence type="ECO:0000256" key="6">
    <source>
        <dbReference type="ARBA" id="ARBA00022833"/>
    </source>
</evidence>
<dbReference type="AlphaFoldDB" id="A5B9U9"/>
<comment type="subcellular location">
    <subcellularLocation>
        <location evidence="2">Chromosome</location>
    </subcellularLocation>
    <subcellularLocation>
        <location evidence="1">Nucleus</location>
    </subcellularLocation>
</comment>
<dbReference type="InterPro" id="IPR018848">
    <property type="entry name" value="WIYLD_domain"/>
</dbReference>
<dbReference type="GO" id="GO:0005694">
    <property type="term" value="C:chromosome"/>
    <property type="evidence" value="ECO:0007669"/>
    <property type="project" value="UniProtKB-SubCell"/>
</dbReference>
<dbReference type="Gene3D" id="1.10.8.850">
    <property type="entry name" value="Histone-lysine N methyltransferase , C-terminal domain-like"/>
    <property type="match status" value="1"/>
</dbReference>
<proteinExistence type="predicted"/>
<evidence type="ECO:0000256" key="1">
    <source>
        <dbReference type="ARBA" id="ARBA00004123"/>
    </source>
</evidence>
<dbReference type="Gene3D" id="2.170.270.10">
    <property type="entry name" value="SET domain"/>
    <property type="match status" value="1"/>
</dbReference>
<dbReference type="InterPro" id="IPR025776">
    <property type="entry name" value="SUVR4/1/2"/>
</dbReference>
<dbReference type="SMART" id="SM00468">
    <property type="entry name" value="PreSET"/>
    <property type="match status" value="1"/>
</dbReference>
<protein>
    <recommendedName>
        <fullName evidence="12">Histone-lysine N-methyltransferase SUVR4</fullName>
    </recommendedName>
</protein>
<dbReference type="Pfam" id="PF10440">
    <property type="entry name" value="WIYLD"/>
    <property type="match status" value="1"/>
</dbReference>
<reference evidence="11" key="1">
    <citation type="journal article" date="2007" name="PLoS ONE">
        <title>The first genome sequence of an elite grapevine cultivar (Pinot noir Vitis vinifera L.): coping with a highly heterozygous genome.</title>
        <authorList>
            <person name="Velasco R."/>
            <person name="Zharkikh A."/>
            <person name="Troggio M."/>
            <person name="Cartwright D.A."/>
            <person name="Cestaro A."/>
            <person name="Pruss D."/>
            <person name="Pindo M."/>
            <person name="FitzGerald L.M."/>
            <person name="Vezzulli S."/>
            <person name="Reid J."/>
            <person name="Malacarne G."/>
            <person name="Iliev D."/>
            <person name="Coppola G."/>
            <person name="Wardell B."/>
            <person name="Micheletti D."/>
            <person name="Macalma T."/>
            <person name="Facci M."/>
            <person name="Mitchell J.T."/>
            <person name="Perazzolli M."/>
            <person name="Eldredge G."/>
            <person name="Gatto P."/>
            <person name="Oyzerski R."/>
            <person name="Moretto M."/>
            <person name="Gutin N."/>
            <person name="Stefanini M."/>
            <person name="Chen Y."/>
            <person name="Segala C."/>
            <person name="Davenport C."/>
            <person name="Dematte L."/>
            <person name="Mraz A."/>
            <person name="Battilana J."/>
            <person name="Stormo K."/>
            <person name="Costa F."/>
            <person name="Tao Q."/>
            <person name="Si-Ammour A."/>
            <person name="Harkins T."/>
            <person name="Lackey A."/>
            <person name="Perbost C."/>
            <person name="Taillon B."/>
            <person name="Stella A."/>
            <person name="Solovyev V."/>
            <person name="Fawcett J.A."/>
            <person name="Sterck L."/>
            <person name="Vandepoele K."/>
            <person name="Grando S.M."/>
            <person name="Toppo S."/>
            <person name="Moser C."/>
            <person name="Lanchbury J."/>
            <person name="Bogden R."/>
            <person name="Skolnick M."/>
            <person name="Sgaramella V."/>
            <person name="Bhatnagar S.K."/>
            <person name="Fontana P."/>
            <person name="Gutin A."/>
            <person name="Van de Peer Y."/>
            <person name="Salamini F."/>
            <person name="Viola R."/>
        </authorList>
    </citation>
    <scope>NUCLEOTIDE SEQUENCE</scope>
</reference>
<dbReference type="InterPro" id="IPR001214">
    <property type="entry name" value="SET_dom"/>
</dbReference>
<feature type="domain" description="SET" evidence="9">
    <location>
        <begin position="661"/>
        <end position="795"/>
    </location>
</feature>
<dbReference type="FunFam" id="2.170.270.10:FF:000046">
    <property type="entry name" value="SET-domain containing protein lysine methyltransferase family protein"/>
    <property type="match status" value="1"/>
</dbReference>
<dbReference type="InterPro" id="IPR046341">
    <property type="entry name" value="SET_dom_sf"/>
</dbReference>
<evidence type="ECO:0000256" key="2">
    <source>
        <dbReference type="ARBA" id="ARBA00004286"/>
    </source>
</evidence>
<feature type="compositionally biased region" description="Basic residues" evidence="8">
    <location>
        <begin position="823"/>
        <end position="833"/>
    </location>
</feature>
<dbReference type="SMART" id="SM00317">
    <property type="entry name" value="SET"/>
    <property type="match status" value="1"/>
</dbReference>
<dbReference type="Pfam" id="PF00856">
    <property type="entry name" value="SET"/>
    <property type="match status" value="1"/>
</dbReference>
<keyword evidence="5" id="KW-0479">Metal-binding</keyword>
<dbReference type="ExpressionAtlas" id="A5B9U9">
    <property type="expression patterns" value="baseline and differential"/>
</dbReference>
<evidence type="ECO:0000259" key="9">
    <source>
        <dbReference type="PROSITE" id="PS50280"/>
    </source>
</evidence>
<sequence length="893" mass="100542">MGIAEELVRPVLNDLANLYDNNWALIEDENYRVLIDAIFEQQEVKGTKSKAREEEASLDDESEDSELPLKRLCSRQQKDALVAMVDSVAGFGGTPSRSSQELPQFHWRKNRVGSTQHFEGDELVKSVPLLPPEGVSNKYPETRPILREKEPPQPCLKDQRGRSDPLFPRTQVQDKGKKPIHPRLGQIENRLNYEKETHIECFKVPKIEPDCVNSPTEDAVNKCHNAPSIVPKNKTFTNDNLQLAVPLVVIHPASPSLKSEDGPSSGNCSHSKEDEHKVHESNYLDVADEANASGEDQANGVSDSSQFDIASSPNGEVKISLILNTSQQSGCHIPNLDAVSKALEDKCRGTYGITEPSFSVMKLMQEFCEYFLAIGADSTDDEKLKTMETSSTLDILKEPAAQDVLGRGDHKGKFCIPSSSSNGSVKCQNLVEVGQKIPRPIYMNGLDILRCTLTSNKVNKSCYIERDENLKVLRGPESLNSCGIVAVQKHCFSVDTVKPLQYFDDITKGEEMVKISLVNGTSSQLPPNFFYIPQNIVFQKAYVNFALARISDEDCCSNCFGDCTSLAIPCACARETGGEFAYQQGGLVKEKFLEECISMNRDPQNHRLFYCKNCPLERSRNENTSNPCKGHLVRKFIKECWCKCGCSKKCGNRVVQRGITVNLQVFLTPEGKGWGLRTLENLPKGAFVCEYVGEIVTNTELYERNLRSTGKERHTYPVLLDADWGSEGVLKDEEALCLDATFYGNVARFINHRCFDANLVEIPVEVETPDHHYYHLAFFTTRKVDALEELTWDYGIDFDDHNHPVKAFRCCCGSKGCRDTRNSKRHGVKRRKMEMKAPTPTRPQTNRLGPFLERITKLTKTRPNKERADQQNPDREYHYGIMVKDEGYIWEFS</sequence>
<feature type="compositionally biased region" description="Acidic residues" evidence="8">
    <location>
        <begin position="56"/>
        <end position="66"/>
    </location>
</feature>
<dbReference type="PROSITE" id="PS50867">
    <property type="entry name" value="PRE_SET"/>
    <property type="match status" value="1"/>
</dbReference>
<feature type="domain" description="Pre-SET" evidence="10">
    <location>
        <begin position="555"/>
        <end position="658"/>
    </location>
</feature>
<dbReference type="PANTHER" id="PTHR46450">
    <property type="entry name" value="INACTIVE HISTONE-LYSINE N-METHYLTRANSFERASE SUVR1-RELATED"/>
    <property type="match status" value="1"/>
</dbReference>
<evidence type="ECO:0000256" key="3">
    <source>
        <dbReference type="ARBA" id="ARBA00022454"/>
    </source>
</evidence>
<feature type="compositionally biased region" description="Basic and acidic residues" evidence="8">
    <location>
        <begin position="45"/>
        <end position="55"/>
    </location>
</feature>
<keyword evidence="6" id="KW-0862">Zinc</keyword>
<feature type="compositionally biased region" description="Basic and acidic residues" evidence="8">
    <location>
        <begin position="270"/>
        <end position="279"/>
    </location>
</feature>
<evidence type="ECO:0008006" key="12">
    <source>
        <dbReference type="Google" id="ProtNLM"/>
    </source>
</evidence>
<keyword evidence="3" id="KW-0158">Chromosome</keyword>
<dbReference type="GO" id="GO:0008270">
    <property type="term" value="F:zinc ion binding"/>
    <property type="evidence" value="ECO:0007669"/>
    <property type="project" value="InterPro"/>
</dbReference>
<evidence type="ECO:0000256" key="8">
    <source>
        <dbReference type="SAM" id="MobiDB-lite"/>
    </source>
</evidence>
<organism evidence="11">
    <name type="scientific">Vitis vinifera</name>
    <name type="common">Grape</name>
    <dbReference type="NCBI Taxonomy" id="29760"/>
    <lineage>
        <taxon>Eukaryota</taxon>
        <taxon>Viridiplantae</taxon>
        <taxon>Streptophyta</taxon>
        <taxon>Embryophyta</taxon>
        <taxon>Tracheophyta</taxon>
        <taxon>Spermatophyta</taxon>
        <taxon>Magnoliopsida</taxon>
        <taxon>eudicotyledons</taxon>
        <taxon>Gunneridae</taxon>
        <taxon>Pentapetalae</taxon>
        <taxon>rosids</taxon>
        <taxon>Vitales</taxon>
        <taxon>Vitaceae</taxon>
        <taxon>Viteae</taxon>
        <taxon>Vitis</taxon>
    </lineage>
</organism>
<accession>A5B9U9</accession>
<gene>
    <name evidence="11" type="ORF">VITISV_003700</name>
</gene>
<dbReference type="SUPFAM" id="SSF82199">
    <property type="entry name" value="SET domain"/>
    <property type="match status" value="1"/>
</dbReference>
<feature type="region of interest" description="Disordered" evidence="8">
    <location>
        <begin position="254"/>
        <end position="279"/>
    </location>
</feature>
<evidence type="ECO:0000259" key="10">
    <source>
        <dbReference type="PROSITE" id="PS50867"/>
    </source>
</evidence>
<dbReference type="GO" id="GO:0005634">
    <property type="term" value="C:nucleus"/>
    <property type="evidence" value="ECO:0007669"/>
    <property type="project" value="UniProtKB-SubCell"/>
</dbReference>
<dbReference type="PANTHER" id="PTHR46450:SF24">
    <property type="entry name" value="HISTONE-LYSINE N-METHYLTRANSFERASE SUVR4"/>
    <property type="match status" value="1"/>
</dbReference>
<dbReference type="EMBL" id="AM451669">
    <property type="protein sequence ID" value="CAN83006.1"/>
    <property type="molecule type" value="Genomic_DNA"/>
</dbReference>
<feature type="region of interest" description="Disordered" evidence="8">
    <location>
        <begin position="145"/>
        <end position="181"/>
    </location>
</feature>
<dbReference type="GO" id="GO:0042054">
    <property type="term" value="F:histone methyltransferase activity"/>
    <property type="evidence" value="ECO:0007669"/>
    <property type="project" value="InterPro"/>
</dbReference>
<evidence type="ECO:0000256" key="4">
    <source>
        <dbReference type="ARBA" id="ARBA00022679"/>
    </source>
</evidence>
<feature type="compositionally biased region" description="Basic and acidic residues" evidence="8">
    <location>
        <begin position="145"/>
        <end position="163"/>
    </location>
</feature>
<evidence type="ECO:0000256" key="7">
    <source>
        <dbReference type="ARBA" id="ARBA00023242"/>
    </source>
</evidence>
<evidence type="ECO:0000313" key="11">
    <source>
        <dbReference type="EMBL" id="CAN83006.1"/>
    </source>
</evidence>
<keyword evidence="4" id="KW-0808">Transferase</keyword>
<dbReference type="InterPro" id="IPR043017">
    <property type="entry name" value="WIYLD_dom_sf"/>
</dbReference>
<name>A5B9U9_VITVI</name>
<feature type="region of interest" description="Disordered" evidence="8">
    <location>
        <begin position="823"/>
        <end position="847"/>
    </location>
</feature>
<dbReference type="PROSITE" id="PS50280">
    <property type="entry name" value="SET"/>
    <property type="match status" value="1"/>
</dbReference>